<gene>
    <name evidence="2" type="ORF">A3I39_03070</name>
</gene>
<reference evidence="2 3" key="1">
    <citation type="journal article" date="2016" name="Nat. Commun.">
        <title>Thousands of microbial genomes shed light on interconnected biogeochemical processes in an aquifer system.</title>
        <authorList>
            <person name="Anantharaman K."/>
            <person name="Brown C.T."/>
            <person name="Hug L.A."/>
            <person name="Sharon I."/>
            <person name="Castelle C.J."/>
            <person name="Probst A.J."/>
            <person name="Thomas B.C."/>
            <person name="Singh A."/>
            <person name="Wilkins M.J."/>
            <person name="Karaoz U."/>
            <person name="Brodie E.L."/>
            <person name="Williams K.H."/>
            <person name="Hubbard S.S."/>
            <person name="Banfield J.F."/>
        </authorList>
    </citation>
    <scope>NUCLEOTIDE SEQUENCE [LARGE SCALE GENOMIC DNA]</scope>
</reference>
<feature type="region of interest" description="Disordered" evidence="1">
    <location>
        <begin position="102"/>
        <end position="141"/>
    </location>
</feature>
<sequence>MAIFGSAGSAYAVGDAYFPQDTTVSLTGADYIIAASSDADSVTTNGTTTITVTISSGQSLTLTSAAGYSLSNDMGFGVTCTGAKSVLAIVPASTKTVTISPNTSSVVCSSSTGGSGGSSGGGGAPASTPTPTPTVTPTPTPVITVTPAPTSTPITTIGVMTPGQRGFVSLANLNLKEGDVVSSPGSSDPDVYIVNAWGYKRLFLNPAIFNFYGHLGGFSKVKNVTAITRGKMVASGLYRNCETNDQKVYGVQVTGEDTGILHWVNTSGAQAVADDADFFKKVFCINTKEFNWYSKGSNYTSVSQVPNYSR</sequence>
<evidence type="ECO:0000313" key="2">
    <source>
        <dbReference type="EMBL" id="OGN33291.1"/>
    </source>
</evidence>
<comment type="caution">
    <text evidence="2">The sequence shown here is derived from an EMBL/GenBank/DDBJ whole genome shotgun (WGS) entry which is preliminary data.</text>
</comment>
<proteinExistence type="predicted"/>
<accession>A0A1F8H6U2</accession>
<evidence type="ECO:0000256" key="1">
    <source>
        <dbReference type="SAM" id="MobiDB-lite"/>
    </source>
</evidence>
<feature type="compositionally biased region" description="Pro residues" evidence="1">
    <location>
        <begin position="128"/>
        <end position="140"/>
    </location>
</feature>
<organism evidence="2 3">
    <name type="scientific">Candidatus Yanofskybacteria bacterium RIFCSPLOWO2_02_FULL_47_9b</name>
    <dbReference type="NCBI Taxonomy" id="1802708"/>
    <lineage>
        <taxon>Bacteria</taxon>
        <taxon>Candidatus Yanofskyibacteriota</taxon>
    </lineage>
</organism>
<dbReference type="Proteomes" id="UP000178155">
    <property type="component" value="Unassembled WGS sequence"/>
</dbReference>
<protein>
    <submittedName>
        <fullName evidence="2">Uncharacterized protein</fullName>
    </submittedName>
</protein>
<evidence type="ECO:0000313" key="3">
    <source>
        <dbReference type="Proteomes" id="UP000178155"/>
    </source>
</evidence>
<name>A0A1F8H6U2_9BACT</name>
<dbReference type="AlphaFoldDB" id="A0A1F8H6U2"/>
<feature type="compositionally biased region" description="Gly residues" evidence="1">
    <location>
        <begin position="113"/>
        <end position="124"/>
    </location>
</feature>
<feature type="compositionally biased region" description="Low complexity" evidence="1">
    <location>
        <begin position="103"/>
        <end position="112"/>
    </location>
</feature>
<dbReference type="EMBL" id="MGKW01000034">
    <property type="protein sequence ID" value="OGN33291.1"/>
    <property type="molecule type" value="Genomic_DNA"/>
</dbReference>